<name>A0AAC9NF90_9BURK</name>
<reference evidence="1" key="1">
    <citation type="journal article" date="2017" name="Appl. Environ. Microbiol.">
        <title>Microdiversification of a pelagic Polynucleobacter species is mainly driven by acquisition of genomic islands from a partially interspecific gene pool.</title>
        <authorList>
            <person name="Hoetzinger M."/>
            <person name="Hahn M.W."/>
            <person name="Jezberova J."/>
            <person name="Schmidt J."/>
            <person name="Koll U."/>
        </authorList>
    </citation>
    <scope>NUCLEOTIDE SEQUENCE</scope>
    <source>
        <strain evidence="1">MWH-RechtKol4</strain>
    </source>
</reference>
<sequence length="305" mass="33460">MPPPYSNVAYQFGRNLYSIFQKINGPPSHGPHEVQKFENLIKSFGFLGASGFQVGNYHGKYSQVEFYPTSPWTRLDPRCELADVLFVAYDTKQMRISFLQAKSKVHTKPFPIWVANTEQFIVLSHRPTITRWLGAAVWNNDVLSKAILPSIGSFGTFTGVPGGSVDFTYSSADCLVPRGAPKAGGKYISGLFDLSYPPAIGRKDVSSFYERTYCPNMIDFGTAIFSLEIGSPISCLGSPLDSNVSALNARIALSRWASQESIRSPNDLILKGLLDSPHLIDLPSEQTNGHNLLGAKHVVVIKANA</sequence>
<accession>A0AAC9NF90</accession>
<dbReference type="AlphaFoldDB" id="A0AAC9NF90"/>
<evidence type="ECO:0000313" key="1">
    <source>
        <dbReference type="EMBL" id="APC00160.1"/>
    </source>
</evidence>
<proteinExistence type="predicted"/>
<dbReference type="Proteomes" id="UP000182060">
    <property type="component" value="Chromosome"/>
</dbReference>
<protein>
    <submittedName>
        <fullName evidence="1">Uncharacterized protein</fullName>
    </submittedName>
</protein>
<dbReference type="EMBL" id="CP015017">
    <property type="protein sequence ID" value="APC00160.1"/>
    <property type="molecule type" value="Genomic_DNA"/>
</dbReference>
<organism evidence="1 2">
    <name type="scientific">Polynucleobacter asymbioticus</name>
    <dbReference type="NCBI Taxonomy" id="576611"/>
    <lineage>
        <taxon>Bacteria</taxon>
        <taxon>Pseudomonadati</taxon>
        <taxon>Pseudomonadota</taxon>
        <taxon>Betaproteobacteria</taxon>
        <taxon>Burkholderiales</taxon>
        <taxon>Burkholderiaceae</taxon>
        <taxon>Polynucleobacter</taxon>
    </lineage>
</organism>
<evidence type="ECO:0000313" key="2">
    <source>
        <dbReference type="Proteomes" id="UP000182060"/>
    </source>
</evidence>
<gene>
    <name evidence="1" type="ORF">AOC25_00190</name>
</gene>